<dbReference type="AlphaFoldDB" id="F4PG79"/>
<gene>
    <name evidence="1" type="ORF">DFA_02957</name>
</gene>
<keyword evidence="2" id="KW-1185">Reference proteome</keyword>
<dbReference type="GeneID" id="14877157"/>
<proteinExistence type="predicted"/>
<evidence type="ECO:0000313" key="2">
    <source>
        <dbReference type="Proteomes" id="UP000007797"/>
    </source>
</evidence>
<sequence>MHVQCSGYDDNELSQKCDKLGNCNLIMDGKCFCSATHMIGYCQKVNLHSFNQIVKQPVLNIIDL</sequence>
<accession>F4PG79</accession>
<protein>
    <submittedName>
        <fullName evidence="1">Uncharacterized protein</fullName>
    </submittedName>
</protein>
<reference evidence="2" key="1">
    <citation type="journal article" date="2011" name="Genome Res.">
        <title>Phylogeny-wide analysis of social amoeba genomes highlights ancient origins for complex intercellular communication.</title>
        <authorList>
            <person name="Heidel A.J."/>
            <person name="Lawal H.M."/>
            <person name="Felder M."/>
            <person name="Schilde C."/>
            <person name="Helps N.R."/>
            <person name="Tunggal B."/>
            <person name="Rivero F."/>
            <person name="John U."/>
            <person name="Schleicher M."/>
            <person name="Eichinger L."/>
            <person name="Platzer M."/>
            <person name="Noegel A.A."/>
            <person name="Schaap P."/>
            <person name="Gloeckner G."/>
        </authorList>
    </citation>
    <scope>NUCLEOTIDE SEQUENCE [LARGE SCALE GENOMIC DNA]</scope>
    <source>
        <strain evidence="2">SH3</strain>
    </source>
</reference>
<organism evidence="1 2">
    <name type="scientific">Cavenderia fasciculata</name>
    <name type="common">Slime mold</name>
    <name type="synonym">Dictyostelium fasciculatum</name>
    <dbReference type="NCBI Taxonomy" id="261658"/>
    <lineage>
        <taxon>Eukaryota</taxon>
        <taxon>Amoebozoa</taxon>
        <taxon>Evosea</taxon>
        <taxon>Eumycetozoa</taxon>
        <taxon>Dictyostelia</taxon>
        <taxon>Acytosteliales</taxon>
        <taxon>Cavenderiaceae</taxon>
        <taxon>Cavenderia</taxon>
    </lineage>
</organism>
<name>F4PG79_CACFS</name>
<dbReference type="RefSeq" id="XP_004362564.1">
    <property type="nucleotide sequence ID" value="XM_004362507.1"/>
</dbReference>
<evidence type="ECO:0000313" key="1">
    <source>
        <dbReference type="EMBL" id="EGG24713.1"/>
    </source>
</evidence>
<dbReference type="Proteomes" id="UP000007797">
    <property type="component" value="Unassembled WGS sequence"/>
</dbReference>
<dbReference type="EMBL" id="GL883006">
    <property type="protein sequence ID" value="EGG24713.1"/>
    <property type="molecule type" value="Genomic_DNA"/>
</dbReference>
<dbReference type="KEGG" id="dfa:DFA_02957"/>